<evidence type="ECO:0000313" key="2">
    <source>
        <dbReference type="EMBL" id="MBT9282519.1"/>
    </source>
</evidence>
<accession>A0A947GBW5</accession>
<protein>
    <submittedName>
        <fullName evidence="2">Uncharacterized protein</fullName>
    </submittedName>
</protein>
<keyword evidence="1" id="KW-0812">Transmembrane</keyword>
<evidence type="ECO:0000313" key="3">
    <source>
        <dbReference type="Proteomes" id="UP000748108"/>
    </source>
</evidence>
<feature type="transmembrane region" description="Helical" evidence="1">
    <location>
        <begin position="397"/>
        <end position="414"/>
    </location>
</feature>
<feature type="transmembrane region" description="Helical" evidence="1">
    <location>
        <begin position="134"/>
        <end position="161"/>
    </location>
</feature>
<feature type="transmembrane region" description="Helical" evidence="1">
    <location>
        <begin position="209"/>
        <end position="230"/>
    </location>
</feature>
<feature type="transmembrane region" description="Helical" evidence="1">
    <location>
        <begin position="102"/>
        <end position="122"/>
    </location>
</feature>
<reference evidence="2" key="1">
    <citation type="journal article" date="2021" name="Microbiology">
        <title>Metagenomic Analysis of the Microbial Community in the Underground Coal Fire Area (Kemerovo Region, Russia) Revealed Predominance of Thermophilic Members of the Phyla Deinococcus-thermus, Aquificae, and Firmicutes.</title>
        <authorList>
            <person name="Kadnikov V."/>
            <person name="Mardanov A.V."/>
            <person name="Beletsky A.V."/>
            <person name="Karnachuk O.V."/>
            <person name="Ravin N.V."/>
        </authorList>
    </citation>
    <scope>NUCLEOTIDE SEQUENCE</scope>
    <source>
        <strain evidence="2">RBS10-49</strain>
    </source>
</reference>
<gene>
    <name evidence="2" type="ORF">KM312_07675</name>
</gene>
<dbReference type="AlphaFoldDB" id="A0A947GBW5"/>
<dbReference type="Gene3D" id="1.20.210.10">
    <property type="entry name" value="Cytochrome c oxidase-like, subunit I domain"/>
    <property type="match status" value="1"/>
</dbReference>
<evidence type="ECO:0000256" key="1">
    <source>
        <dbReference type="SAM" id="Phobius"/>
    </source>
</evidence>
<feature type="transmembrane region" description="Helical" evidence="1">
    <location>
        <begin position="78"/>
        <end position="96"/>
    </location>
</feature>
<keyword evidence="1" id="KW-1133">Transmembrane helix</keyword>
<feature type="transmembrane region" description="Helical" evidence="1">
    <location>
        <begin position="236"/>
        <end position="256"/>
    </location>
</feature>
<comment type="caution">
    <text evidence="2">The sequence shown here is derived from an EMBL/GenBank/DDBJ whole genome shotgun (WGS) entry which is preliminary data.</text>
</comment>
<feature type="transmembrane region" description="Helical" evidence="1">
    <location>
        <begin position="363"/>
        <end position="385"/>
    </location>
</feature>
<feature type="transmembrane region" description="Helical" evidence="1">
    <location>
        <begin position="268"/>
        <end position="289"/>
    </location>
</feature>
<feature type="transmembrane region" description="Helical" evidence="1">
    <location>
        <begin position="309"/>
        <end position="336"/>
    </location>
</feature>
<feature type="transmembrane region" description="Helical" evidence="1">
    <location>
        <begin position="48"/>
        <end position="66"/>
    </location>
</feature>
<sequence>MVRRLMIQALFFYLVLSTLGTILRLKLIFPLFPDLPYIHLLHAHSHIAFLGWANVALMALIIFFSFPEQGERLYAFKPFFWSLWFINSGLVLAFLAQAYGPISIAFSTLSVVLSVWFAILYFRHHTVSKTSRMAVRFVSTGVILYVSSAVGLVMVALSMAAKIGGEGLFHAGVYFYLHSQSNGWMIFSLLGTLLLFLHEQGIAPDERRLRLSWLLLMSGFLPSYLPQIYFLNLPGWLIALGVLGTFGSWLGVFLFWRETFSHMLRSLHVPWLRMLFLYFVAAIMMKYGLEGIGSFPIVAAMIETNRPIIIGYLHLTLLGVVSSYIFLSLFGFGLVANRLGSSPSARSTSGLSTPPAPSARGFVYAYMFLSFAMVFLLFLWGLAIWSGFPVDGGRLNGMLAVISGLLAVIGLIPLRTLLTLKNVRHVTELRKHSGYT</sequence>
<keyword evidence="1" id="KW-0472">Membrane</keyword>
<dbReference type="EMBL" id="JAHHQF010000061">
    <property type="protein sequence ID" value="MBT9282519.1"/>
    <property type="molecule type" value="Genomic_DNA"/>
</dbReference>
<proteinExistence type="predicted"/>
<name>A0A947GBW5_HYDSH</name>
<feature type="transmembrane region" description="Helical" evidence="1">
    <location>
        <begin position="181"/>
        <end position="197"/>
    </location>
</feature>
<dbReference type="InterPro" id="IPR036927">
    <property type="entry name" value="Cyt_c_oxase-like_su1_sf"/>
</dbReference>
<organism evidence="2 3">
    <name type="scientific">Hydrogenibacillus schlegelii</name>
    <name type="common">Bacillus schlegelii</name>
    <dbReference type="NCBI Taxonomy" id="1484"/>
    <lineage>
        <taxon>Bacteria</taxon>
        <taxon>Bacillati</taxon>
        <taxon>Bacillota</taxon>
        <taxon>Bacilli</taxon>
        <taxon>Bacillales</taxon>
        <taxon>Bacillales Family X. Incertae Sedis</taxon>
        <taxon>Hydrogenibacillus</taxon>
    </lineage>
</organism>
<dbReference type="Proteomes" id="UP000748108">
    <property type="component" value="Unassembled WGS sequence"/>
</dbReference>